<keyword evidence="4" id="KW-1185">Reference proteome</keyword>
<evidence type="ECO:0000256" key="1">
    <source>
        <dbReference type="SAM" id="MobiDB-lite"/>
    </source>
</evidence>
<feature type="transmembrane region" description="Helical" evidence="2">
    <location>
        <begin position="339"/>
        <end position="359"/>
    </location>
</feature>
<feature type="transmembrane region" description="Helical" evidence="2">
    <location>
        <begin position="96"/>
        <end position="117"/>
    </location>
</feature>
<feature type="transmembrane region" description="Helical" evidence="2">
    <location>
        <begin position="299"/>
        <end position="319"/>
    </location>
</feature>
<dbReference type="EMBL" id="JBHSFN010000004">
    <property type="protein sequence ID" value="MFC4586026.1"/>
    <property type="molecule type" value="Genomic_DNA"/>
</dbReference>
<reference evidence="4" key="1">
    <citation type="journal article" date="2019" name="Int. J. Syst. Evol. Microbiol.">
        <title>The Global Catalogue of Microorganisms (GCM) 10K type strain sequencing project: providing services to taxonomists for standard genome sequencing and annotation.</title>
        <authorList>
            <consortium name="The Broad Institute Genomics Platform"/>
            <consortium name="The Broad Institute Genome Sequencing Center for Infectious Disease"/>
            <person name="Wu L."/>
            <person name="Ma J."/>
        </authorList>
    </citation>
    <scope>NUCLEOTIDE SEQUENCE [LARGE SCALE GENOMIC DNA]</scope>
    <source>
        <strain evidence="4">CCUG 49560</strain>
    </source>
</reference>
<feature type="transmembrane region" description="Helical" evidence="2">
    <location>
        <begin position="392"/>
        <end position="409"/>
    </location>
</feature>
<proteinExistence type="predicted"/>
<evidence type="ECO:0000313" key="4">
    <source>
        <dbReference type="Proteomes" id="UP001595891"/>
    </source>
</evidence>
<feature type="transmembrane region" description="Helical" evidence="2">
    <location>
        <begin position="366"/>
        <end position="386"/>
    </location>
</feature>
<feature type="compositionally biased region" description="Basic and acidic residues" evidence="1">
    <location>
        <begin position="175"/>
        <end position="185"/>
    </location>
</feature>
<keyword evidence="2" id="KW-1133">Transmembrane helix</keyword>
<organism evidence="3 4">
    <name type="scientific">Sphaerisporangium corydalis</name>
    <dbReference type="NCBI Taxonomy" id="1441875"/>
    <lineage>
        <taxon>Bacteria</taxon>
        <taxon>Bacillati</taxon>
        <taxon>Actinomycetota</taxon>
        <taxon>Actinomycetes</taxon>
        <taxon>Streptosporangiales</taxon>
        <taxon>Streptosporangiaceae</taxon>
        <taxon>Sphaerisporangium</taxon>
    </lineage>
</organism>
<keyword evidence="2" id="KW-0472">Membrane</keyword>
<dbReference type="PANTHER" id="PTHR39419:SF1">
    <property type="entry name" value="SLL0814 PROTEIN"/>
    <property type="match status" value="1"/>
</dbReference>
<feature type="transmembrane region" description="Helical" evidence="2">
    <location>
        <begin position="57"/>
        <end position="76"/>
    </location>
</feature>
<accession>A0ABV9E8Z9</accession>
<comment type="caution">
    <text evidence="3">The sequence shown here is derived from an EMBL/GenBank/DDBJ whole genome shotgun (WGS) entry which is preliminary data.</text>
</comment>
<sequence>MRVAFIATGASFVAAMVVVQVISGLRPQAVQLTSVVVLLLASAAVAFASAAHGFPRAAAAFSAVAATGYAAEWVGIRTGLPFGGYAYTDILWPQVGGVPVIVALAWGGMGLAAHAVAGMAIGPPRPDPDPPHSGPGRANVDPLPALPGRACVKSQHVDPNLTDGDPYHVGQSRACGDEDRVDPRHVNLGPADGDSHHVDPSLTGGSRHHVNPGLADGNPHHINPSLDDGIPRHPAPSHPHGNPPHVNPGPDDGNTRHVGLGMAGGNTRGLAGGGLRRGGSGWVGAVGVFGGRVGDVGRVVVGAGALVGWDLFLDPQMIRLGLWTWDVPGPYRGVPISNFAGWVAVSLVVMALLGAILNGSAVRSTGLIAVYTVMAVMETVGFAAVFDPPDRLVAATGGICMGVFALLAWRRRWQK</sequence>
<dbReference type="Pfam" id="PF04240">
    <property type="entry name" value="Caroten_synth"/>
    <property type="match status" value="2"/>
</dbReference>
<keyword evidence="2" id="KW-0812">Transmembrane</keyword>
<protein>
    <submittedName>
        <fullName evidence="3">Carotenoid biosynthesis protein</fullName>
    </submittedName>
</protein>
<evidence type="ECO:0000256" key="2">
    <source>
        <dbReference type="SAM" id="Phobius"/>
    </source>
</evidence>
<feature type="region of interest" description="Disordered" evidence="1">
    <location>
        <begin position="122"/>
        <end position="256"/>
    </location>
</feature>
<feature type="transmembrane region" description="Helical" evidence="2">
    <location>
        <begin position="29"/>
        <end position="50"/>
    </location>
</feature>
<dbReference type="Proteomes" id="UP001595891">
    <property type="component" value="Unassembled WGS sequence"/>
</dbReference>
<evidence type="ECO:0000313" key="3">
    <source>
        <dbReference type="EMBL" id="MFC4586026.1"/>
    </source>
</evidence>
<dbReference type="PANTHER" id="PTHR39419">
    <property type="entry name" value="SLL0814 PROTEIN"/>
    <property type="match status" value="1"/>
</dbReference>
<dbReference type="RefSeq" id="WP_262841722.1">
    <property type="nucleotide sequence ID" value="NZ_JANZYP010000006.1"/>
</dbReference>
<gene>
    <name evidence="3" type="ORF">ACFO8L_08080</name>
</gene>
<dbReference type="InterPro" id="IPR007354">
    <property type="entry name" value="CruF-like"/>
</dbReference>
<feature type="compositionally biased region" description="Pro residues" evidence="1">
    <location>
        <begin position="233"/>
        <end position="247"/>
    </location>
</feature>
<name>A0ABV9E8Z9_9ACTN</name>